<dbReference type="EMBL" id="NAPY01000078">
    <property type="protein sequence ID" value="MUL39391.1"/>
    <property type="molecule type" value="Genomic_DNA"/>
</dbReference>
<evidence type="ECO:0000256" key="1">
    <source>
        <dbReference type="SAM" id="Phobius"/>
    </source>
</evidence>
<keyword evidence="1" id="KW-1133">Transmembrane helix</keyword>
<reference evidence="2 3" key="1">
    <citation type="journal article" date="2019" name="Front. Microbiol.">
        <title>Genomic Features for Desiccation Tolerance and Sugar Biosynthesis in the Extremophile Gloeocapsopsis sp. UTEX B3054.</title>
        <authorList>
            <person name="Urrejola C."/>
            <person name="Alcorta J."/>
            <person name="Salas L."/>
            <person name="Vasquez M."/>
            <person name="Polz M.F."/>
            <person name="Vicuna R."/>
            <person name="Diez B."/>
        </authorList>
    </citation>
    <scope>NUCLEOTIDE SEQUENCE [LARGE SCALE GENOMIC DNA]</scope>
    <source>
        <strain evidence="2 3">1H9</strain>
    </source>
</reference>
<keyword evidence="3" id="KW-1185">Reference proteome</keyword>
<dbReference type="AlphaFoldDB" id="A0A6N8G2I1"/>
<keyword evidence="1" id="KW-0472">Membrane</keyword>
<accession>A0A6N8G2I1</accession>
<feature type="transmembrane region" description="Helical" evidence="1">
    <location>
        <begin position="86"/>
        <end position="104"/>
    </location>
</feature>
<comment type="caution">
    <text evidence="2">The sequence shown here is derived from an EMBL/GenBank/DDBJ whole genome shotgun (WGS) entry which is preliminary data.</text>
</comment>
<dbReference type="Proteomes" id="UP000441797">
    <property type="component" value="Unassembled WGS sequence"/>
</dbReference>
<keyword evidence="1" id="KW-0812">Transmembrane</keyword>
<protein>
    <submittedName>
        <fullName evidence="2">Uncharacterized protein</fullName>
    </submittedName>
</protein>
<name>A0A6N8G2I1_9CHRO</name>
<evidence type="ECO:0000313" key="3">
    <source>
        <dbReference type="Proteomes" id="UP000441797"/>
    </source>
</evidence>
<proteinExistence type="predicted"/>
<sequence length="109" mass="13105">MRLANGKPGNPKRRPKTLVADKGYDAKWLRHKLRTKGIRPQIKKQHLRGKQPKGRPIEEVVPRYQQERSFSWFQRKYRRIVVRWECLKLCFDAFLLLATSYIWFPKLVG</sequence>
<organism evidence="2 3">
    <name type="scientific">Gloeocapsopsis dulcis AAB1 = 1H9</name>
    <dbReference type="NCBI Taxonomy" id="1433147"/>
    <lineage>
        <taxon>Bacteria</taxon>
        <taxon>Bacillati</taxon>
        <taxon>Cyanobacteriota</taxon>
        <taxon>Cyanophyceae</taxon>
        <taxon>Oscillatoriophycideae</taxon>
        <taxon>Chroococcales</taxon>
        <taxon>Chroococcaceae</taxon>
        <taxon>Gloeocapsopsis</taxon>
        <taxon>Gloeocapsopsis dulcis</taxon>
    </lineage>
</organism>
<evidence type="ECO:0000313" key="2">
    <source>
        <dbReference type="EMBL" id="MUL39391.1"/>
    </source>
</evidence>
<gene>
    <name evidence="2" type="ORF">BWI75_24705</name>
</gene>